<sequence length="139" mass="15378">MPIQIREYTPADEAAVVALWRARDLTRPWNDPHADVARAYREFPTLLLVAEDRGEIVGTVMGGDDGHRGWIYYLASAAARAGEGIGRALVAEVERRLRARGCPKVQLMVRTENHRVAAYYAELGYADASVTVLGKRLDG</sequence>
<evidence type="ECO:0000259" key="3">
    <source>
        <dbReference type="PROSITE" id="PS51186"/>
    </source>
</evidence>
<organism evidence="4 5">
    <name type="scientific">Leucobacter chromiireducens subsp. solipictus</name>
    <dbReference type="NCBI Taxonomy" id="398235"/>
    <lineage>
        <taxon>Bacteria</taxon>
        <taxon>Bacillati</taxon>
        <taxon>Actinomycetota</taxon>
        <taxon>Actinomycetes</taxon>
        <taxon>Micrococcales</taxon>
        <taxon>Microbacteriaceae</taxon>
        <taxon>Leucobacter</taxon>
    </lineage>
</organism>
<protein>
    <submittedName>
        <fullName evidence="4">GNAT family acetyltransferase</fullName>
    </submittedName>
</protein>
<accession>A0ABS1SFU2</accession>
<comment type="caution">
    <text evidence="4">The sequence shown here is derived from an EMBL/GenBank/DDBJ whole genome shotgun (WGS) entry which is preliminary data.</text>
</comment>
<dbReference type="RefSeq" id="WP_202343396.1">
    <property type="nucleotide sequence ID" value="NZ_BAAAPI010000001.1"/>
</dbReference>
<name>A0ABS1SFU2_9MICO</name>
<keyword evidence="1" id="KW-0808">Transferase</keyword>
<dbReference type="InterPro" id="IPR050832">
    <property type="entry name" value="Bact_Acetyltransf"/>
</dbReference>
<gene>
    <name evidence="4" type="ORF">D3230_02450</name>
</gene>
<dbReference type="PROSITE" id="PS51186">
    <property type="entry name" value="GNAT"/>
    <property type="match status" value="1"/>
</dbReference>
<dbReference type="CDD" id="cd04301">
    <property type="entry name" value="NAT_SF"/>
    <property type="match status" value="1"/>
</dbReference>
<feature type="domain" description="N-acetyltransferase" evidence="3">
    <location>
        <begin position="3"/>
        <end position="139"/>
    </location>
</feature>
<evidence type="ECO:0000313" key="4">
    <source>
        <dbReference type="EMBL" id="MBL3678168.1"/>
    </source>
</evidence>
<dbReference type="SUPFAM" id="SSF55729">
    <property type="entry name" value="Acyl-CoA N-acyltransferases (Nat)"/>
    <property type="match status" value="1"/>
</dbReference>
<dbReference type="NCBIfam" id="NF002959">
    <property type="entry name" value="PRK03624.1"/>
    <property type="match status" value="1"/>
</dbReference>
<evidence type="ECO:0000256" key="1">
    <source>
        <dbReference type="ARBA" id="ARBA00022679"/>
    </source>
</evidence>
<dbReference type="PANTHER" id="PTHR43877">
    <property type="entry name" value="AMINOALKYLPHOSPHONATE N-ACETYLTRANSFERASE-RELATED-RELATED"/>
    <property type="match status" value="1"/>
</dbReference>
<dbReference type="Pfam" id="PF00583">
    <property type="entry name" value="Acetyltransf_1"/>
    <property type="match status" value="1"/>
</dbReference>
<proteinExistence type="predicted"/>
<dbReference type="Proteomes" id="UP001645859">
    <property type="component" value="Unassembled WGS sequence"/>
</dbReference>
<keyword evidence="2" id="KW-0012">Acyltransferase</keyword>
<dbReference type="InterPro" id="IPR016181">
    <property type="entry name" value="Acyl_CoA_acyltransferase"/>
</dbReference>
<dbReference type="EMBL" id="QYAC01000001">
    <property type="protein sequence ID" value="MBL3678168.1"/>
    <property type="molecule type" value="Genomic_DNA"/>
</dbReference>
<evidence type="ECO:0000313" key="5">
    <source>
        <dbReference type="Proteomes" id="UP001645859"/>
    </source>
</evidence>
<evidence type="ECO:0000256" key="2">
    <source>
        <dbReference type="ARBA" id="ARBA00023315"/>
    </source>
</evidence>
<dbReference type="Gene3D" id="3.40.630.30">
    <property type="match status" value="1"/>
</dbReference>
<dbReference type="PANTHER" id="PTHR43877:SF2">
    <property type="entry name" value="AMINOALKYLPHOSPHONATE N-ACETYLTRANSFERASE-RELATED"/>
    <property type="match status" value="1"/>
</dbReference>
<keyword evidence="5" id="KW-1185">Reference proteome</keyword>
<dbReference type="InterPro" id="IPR000182">
    <property type="entry name" value="GNAT_dom"/>
</dbReference>
<reference evidence="4 5" key="1">
    <citation type="submission" date="2018-09" db="EMBL/GenBank/DDBJ databases">
        <title>Comparative genomics of Leucobacter spp.</title>
        <authorList>
            <person name="Reis A.C."/>
            <person name="Kolvenbach B.A."/>
            <person name="Corvini P.F.X."/>
            <person name="Nunes O.C."/>
        </authorList>
    </citation>
    <scope>NUCLEOTIDE SEQUENCE [LARGE SCALE GENOMIC DNA]</scope>
    <source>
        <strain evidence="4 5">TAN 31504</strain>
    </source>
</reference>